<dbReference type="GO" id="GO:0071978">
    <property type="term" value="P:bacterial-type flagellum-dependent swarming motility"/>
    <property type="evidence" value="ECO:0007669"/>
    <property type="project" value="TreeGrafter"/>
</dbReference>
<keyword evidence="11" id="KW-0969">Cilium</keyword>
<dbReference type="Pfam" id="PF01052">
    <property type="entry name" value="FliMN_C"/>
    <property type="match status" value="1"/>
</dbReference>
<evidence type="ECO:0000256" key="9">
    <source>
        <dbReference type="ARBA" id="ARBA00023143"/>
    </source>
</evidence>
<dbReference type="InterPro" id="IPR036429">
    <property type="entry name" value="SpoA-like_sf"/>
</dbReference>
<dbReference type="PANTHER" id="PTHR30034:SF6">
    <property type="entry name" value="YOP PROTEINS TRANSLOCATION PROTEIN Q"/>
    <property type="match status" value="1"/>
</dbReference>
<dbReference type="GO" id="GO:0050918">
    <property type="term" value="P:positive chemotaxis"/>
    <property type="evidence" value="ECO:0007669"/>
    <property type="project" value="TreeGrafter"/>
</dbReference>
<keyword evidence="6" id="KW-0145">Chemotaxis</keyword>
<dbReference type="EMBL" id="DXGF01000133">
    <property type="protein sequence ID" value="HIW84114.1"/>
    <property type="molecule type" value="Genomic_DNA"/>
</dbReference>
<reference evidence="11" key="2">
    <citation type="submission" date="2021-04" db="EMBL/GenBank/DDBJ databases">
        <authorList>
            <person name="Gilroy R."/>
        </authorList>
    </citation>
    <scope>NUCLEOTIDE SEQUENCE</scope>
    <source>
        <strain evidence="11">ChiSxjej1B13-11762</strain>
    </source>
</reference>
<dbReference type="Pfam" id="PF02154">
    <property type="entry name" value="FliM"/>
    <property type="match status" value="1"/>
</dbReference>
<dbReference type="Gene3D" id="3.40.1550.10">
    <property type="entry name" value="CheC-like"/>
    <property type="match status" value="1"/>
</dbReference>
<comment type="subcellular location">
    <subcellularLocation>
        <location evidence="1">Bacterial flagellum basal body</location>
    </subcellularLocation>
    <subcellularLocation>
        <location evidence="2">Cell membrane</location>
        <topology evidence="2">Peripheral membrane protein</topology>
    </subcellularLocation>
</comment>
<feature type="domain" description="Flagellar motor switch protein FliN-like C-terminal" evidence="10">
    <location>
        <begin position="260"/>
        <end position="330"/>
    </location>
</feature>
<dbReference type="PANTHER" id="PTHR30034">
    <property type="entry name" value="FLAGELLAR MOTOR SWITCH PROTEIN FLIM"/>
    <property type="match status" value="1"/>
</dbReference>
<keyword evidence="7" id="KW-0283">Flagellar rotation</keyword>
<reference evidence="11" key="1">
    <citation type="journal article" date="2021" name="PeerJ">
        <title>Extensive microbial diversity within the chicken gut microbiome revealed by metagenomics and culture.</title>
        <authorList>
            <person name="Gilroy R."/>
            <person name="Ravi A."/>
            <person name="Getino M."/>
            <person name="Pursley I."/>
            <person name="Horton D.L."/>
            <person name="Alikhan N.F."/>
            <person name="Baker D."/>
            <person name="Gharbi K."/>
            <person name="Hall N."/>
            <person name="Watson M."/>
            <person name="Adriaenssens E.M."/>
            <person name="Foster-Nyarko E."/>
            <person name="Jarju S."/>
            <person name="Secka A."/>
            <person name="Antonio M."/>
            <person name="Oren A."/>
            <person name="Chaudhuri R.R."/>
            <person name="La Ragione R."/>
            <person name="Hildebrand F."/>
            <person name="Pallen M.J."/>
        </authorList>
    </citation>
    <scope>NUCLEOTIDE SEQUENCE</scope>
    <source>
        <strain evidence="11">ChiSxjej1B13-11762</strain>
    </source>
</reference>
<dbReference type="PRINTS" id="PR00955">
    <property type="entry name" value="FLGMOTORFLIM"/>
</dbReference>
<dbReference type="InterPro" id="IPR028976">
    <property type="entry name" value="CheC-like_sf"/>
</dbReference>
<evidence type="ECO:0000256" key="8">
    <source>
        <dbReference type="ARBA" id="ARBA00023136"/>
    </source>
</evidence>
<dbReference type="GO" id="GO:0003774">
    <property type="term" value="F:cytoskeletal motor activity"/>
    <property type="evidence" value="ECO:0007669"/>
    <property type="project" value="InterPro"/>
</dbReference>
<accession>A0A9D1RAS7</accession>
<evidence type="ECO:0000256" key="1">
    <source>
        <dbReference type="ARBA" id="ARBA00004117"/>
    </source>
</evidence>
<dbReference type="InterPro" id="IPR001689">
    <property type="entry name" value="Flag_FliM"/>
</dbReference>
<evidence type="ECO:0000313" key="11">
    <source>
        <dbReference type="EMBL" id="HIW84114.1"/>
    </source>
</evidence>
<organism evidence="11 12">
    <name type="scientific">Candidatus Dorea gallistercoris</name>
    <dbReference type="NCBI Taxonomy" id="2838542"/>
    <lineage>
        <taxon>Bacteria</taxon>
        <taxon>Bacillati</taxon>
        <taxon>Bacillota</taxon>
        <taxon>Clostridia</taxon>
        <taxon>Lachnospirales</taxon>
        <taxon>Lachnospiraceae</taxon>
        <taxon>Dorea</taxon>
    </lineage>
</organism>
<sequence>MAEVLSQSQIDALMKEMRSGGNVEEKKKDKKEEKKYRKYDFYSPKKITKDKIKLLKGIYDNYCRIASSRLNGILRINCELEVLAVEEQRFYEFSNALSDNDIFITQAVELPNRNKRPPILFHINQAPMLSMIDRLLGGDGSDVEWVDSNYSYTDIEIELYQKIMGYFLDFTIDAWANYVRLEPGRVVLEENPSLFQEISLDETIAIIMLDIVTGPTEGKITICLPRELLVEMFGIIESRKHVSDIEDAEEVNSRNVILSKIKRSPLTVKANLGDVEVSVRDIHNLRVGDIIDLERPKEAEIYLDIEDEPWLAGRFGTHKKNSAVLVSRRVDRNPEEEEAAPAE</sequence>
<keyword evidence="11" id="KW-0282">Flagellum</keyword>
<evidence type="ECO:0000256" key="7">
    <source>
        <dbReference type="ARBA" id="ARBA00022779"/>
    </source>
</evidence>
<protein>
    <recommendedName>
        <fullName evidence="4">Flagellar motor switch protein FliM</fullName>
    </recommendedName>
</protein>
<gene>
    <name evidence="11" type="ORF">H9873_07325</name>
</gene>
<evidence type="ECO:0000313" key="12">
    <source>
        <dbReference type="Proteomes" id="UP000824263"/>
    </source>
</evidence>
<evidence type="ECO:0000256" key="4">
    <source>
        <dbReference type="ARBA" id="ARBA00021898"/>
    </source>
</evidence>
<dbReference type="InterPro" id="IPR001543">
    <property type="entry name" value="FliN-like_C"/>
</dbReference>
<dbReference type="CDD" id="cd17908">
    <property type="entry name" value="FliM"/>
    <property type="match status" value="1"/>
</dbReference>
<dbReference type="GO" id="GO:0009425">
    <property type="term" value="C:bacterial-type flagellum basal body"/>
    <property type="evidence" value="ECO:0007669"/>
    <property type="project" value="UniProtKB-SubCell"/>
</dbReference>
<keyword evidence="11" id="KW-0966">Cell projection</keyword>
<dbReference type="Proteomes" id="UP000824263">
    <property type="component" value="Unassembled WGS sequence"/>
</dbReference>
<dbReference type="SUPFAM" id="SSF101801">
    <property type="entry name" value="Surface presentation of antigens (SPOA)"/>
    <property type="match status" value="1"/>
</dbReference>
<comment type="caution">
    <text evidence="11">The sequence shown here is derived from an EMBL/GenBank/DDBJ whole genome shotgun (WGS) entry which is preliminary data.</text>
</comment>
<evidence type="ECO:0000259" key="10">
    <source>
        <dbReference type="Pfam" id="PF01052"/>
    </source>
</evidence>
<evidence type="ECO:0000256" key="5">
    <source>
        <dbReference type="ARBA" id="ARBA00022475"/>
    </source>
</evidence>
<keyword evidence="9" id="KW-0975">Bacterial flagellum</keyword>
<name>A0A9D1RAS7_9FIRM</name>
<comment type="similarity">
    <text evidence="3">Belongs to the FliM family.</text>
</comment>
<keyword evidence="5" id="KW-1003">Cell membrane</keyword>
<evidence type="ECO:0000256" key="3">
    <source>
        <dbReference type="ARBA" id="ARBA00011049"/>
    </source>
</evidence>
<dbReference type="Gene3D" id="2.30.330.10">
    <property type="entry name" value="SpoA-like"/>
    <property type="match status" value="1"/>
</dbReference>
<dbReference type="SUPFAM" id="SSF103039">
    <property type="entry name" value="CheC-like"/>
    <property type="match status" value="1"/>
</dbReference>
<evidence type="ECO:0000256" key="2">
    <source>
        <dbReference type="ARBA" id="ARBA00004202"/>
    </source>
</evidence>
<keyword evidence="8" id="KW-0472">Membrane</keyword>
<proteinExistence type="inferred from homology"/>
<dbReference type="AlphaFoldDB" id="A0A9D1RAS7"/>
<dbReference type="GO" id="GO:0005886">
    <property type="term" value="C:plasma membrane"/>
    <property type="evidence" value="ECO:0007669"/>
    <property type="project" value="UniProtKB-SubCell"/>
</dbReference>
<dbReference type="PIRSF" id="PIRSF002888">
    <property type="entry name" value="FliM"/>
    <property type="match status" value="1"/>
</dbReference>
<evidence type="ECO:0000256" key="6">
    <source>
        <dbReference type="ARBA" id="ARBA00022500"/>
    </source>
</evidence>